<feature type="compositionally biased region" description="Basic and acidic residues" evidence="1">
    <location>
        <begin position="62"/>
        <end position="71"/>
    </location>
</feature>
<evidence type="ECO:0000313" key="4">
    <source>
        <dbReference type="Proteomes" id="UP000269721"/>
    </source>
</evidence>
<accession>A0A4P9WNB1</accession>
<proteinExistence type="predicted"/>
<feature type="chain" id="PRO_5020188805" evidence="2">
    <location>
        <begin position="28"/>
        <end position="119"/>
    </location>
</feature>
<sequence>MPNVKRQMPRLLLRYVLVRLLVALVSCAISGRLPHDASQFCSVNVTDGLVRRCGGDLPEPVNGHHEHRPALDRQQQMALTHEGDSSPSPESSDLVFDIAHYKTTPCFDYPDCPQGDNCR</sequence>
<feature type="signal peptide" evidence="2">
    <location>
        <begin position="1"/>
        <end position="27"/>
    </location>
</feature>
<feature type="region of interest" description="Disordered" evidence="1">
    <location>
        <begin position="56"/>
        <end position="94"/>
    </location>
</feature>
<keyword evidence="4" id="KW-1185">Reference proteome</keyword>
<organism evidence="3 4">
    <name type="scientific">Blyttiomyces helicus</name>
    <dbReference type="NCBI Taxonomy" id="388810"/>
    <lineage>
        <taxon>Eukaryota</taxon>
        <taxon>Fungi</taxon>
        <taxon>Fungi incertae sedis</taxon>
        <taxon>Chytridiomycota</taxon>
        <taxon>Chytridiomycota incertae sedis</taxon>
        <taxon>Chytridiomycetes</taxon>
        <taxon>Chytridiomycetes incertae sedis</taxon>
        <taxon>Blyttiomyces</taxon>
    </lineage>
</organism>
<protein>
    <submittedName>
        <fullName evidence="3">Uncharacterized protein</fullName>
    </submittedName>
</protein>
<dbReference type="Proteomes" id="UP000269721">
    <property type="component" value="Unassembled WGS sequence"/>
</dbReference>
<dbReference type="EMBL" id="KZ994342">
    <property type="protein sequence ID" value="RKO93178.1"/>
    <property type="molecule type" value="Genomic_DNA"/>
</dbReference>
<reference evidence="4" key="1">
    <citation type="journal article" date="2018" name="Nat. Microbiol.">
        <title>Leveraging single-cell genomics to expand the fungal tree of life.</title>
        <authorList>
            <person name="Ahrendt S.R."/>
            <person name="Quandt C.A."/>
            <person name="Ciobanu D."/>
            <person name="Clum A."/>
            <person name="Salamov A."/>
            <person name="Andreopoulos B."/>
            <person name="Cheng J.F."/>
            <person name="Woyke T."/>
            <person name="Pelin A."/>
            <person name="Henrissat B."/>
            <person name="Reynolds N.K."/>
            <person name="Benny G.L."/>
            <person name="Smith M.E."/>
            <person name="James T.Y."/>
            <person name="Grigoriev I.V."/>
        </authorList>
    </citation>
    <scope>NUCLEOTIDE SEQUENCE [LARGE SCALE GENOMIC DNA]</scope>
</reference>
<dbReference type="AlphaFoldDB" id="A0A4P9WNB1"/>
<name>A0A4P9WNB1_9FUNG</name>
<evidence type="ECO:0000313" key="3">
    <source>
        <dbReference type="EMBL" id="RKO93178.1"/>
    </source>
</evidence>
<evidence type="ECO:0000256" key="1">
    <source>
        <dbReference type="SAM" id="MobiDB-lite"/>
    </source>
</evidence>
<keyword evidence="2" id="KW-0732">Signal</keyword>
<gene>
    <name evidence="3" type="ORF">BDK51DRAFT_46814</name>
</gene>
<evidence type="ECO:0000256" key="2">
    <source>
        <dbReference type="SAM" id="SignalP"/>
    </source>
</evidence>